<dbReference type="Gene3D" id="3.30.2030.10">
    <property type="entry name" value="YwmB-like"/>
    <property type="match status" value="1"/>
</dbReference>
<name>A0A9W5U0K6_9BACI</name>
<feature type="chain" id="PRO_5040821865" description="TATA-box binding" evidence="1">
    <location>
        <begin position="22"/>
        <end position="239"/>
    </location>
</feature>
<evidence type="ECO:0000313" key="2">
    <source>
        <dbReference type="EMBL" id="GGB56085.1"/>
    </source>
</evidence>
<dbReference type="InterPro" id="IPR036209">
    <property type="entry name" value="YwmB-like_sf"/>
</dbReference>
<evidence type="ECO:0008006" key="4">
    <source>
        <dbReference type="Google" id="ProtNLM"/>
    </source>
</evidence>
<reference evidence="2" key="1">
    <citation type="journal article" date="2014" name="Int. J. Syst. Evol. Microbiol.">
        <title>Complete genome sequence of Corynebacterium casei LMG S-19264T (=DSM 44701T), isolated from a smear-ripened cheese.</title>
        <authorList>
            <consortium name="US DOE Joint Genome Institute (JGI-PGF)"/>
            <person name="Walter F."/>
            <person name="Albersmeier A."/>
            <person name="Kalinowski J."/>
            <person name="Ruckert C."/>
        </authorList>
    </citation>
    <scope>NUCLEOTIDE SEQUENCE</scope>
    <source>
        <strain evidence="2">CGMCC 1.15454</strain>
    </source>
</reference>
<protein>
    <recommendedName>
        <fullName evidence="4">TATA-box binding</fullName>
    </recommendedName>
</protein>
<dbReference type="EMBL" id="BMJD01000042">
    <property type="protein sequence ID" value="GGB56085.1"/>
    <property type="molecule type" value="Genomic_DNA"/>
</dbReference>
<evidence type="ECO:0000256" key="1">
    <source>
        <dbReference type="SAM" id="SignalP"/>
    </source>
</evidence>
<comment type="caution">
    <text evidence="2">The sequence shown here is derived from an EMBL/GenBank/DDBJ whole genome shotgun (WGS) entry which is preliminary data.</text>
</comment>
<dbReference type="RefSeq" id="WP_159457812.1">
    <property type="nucleotide sequence ID" value="NZ_BMJD01000042.1"/>
</dbReference>
<organism evidence="2 3">
    <name type="scientific">Lentibacillus populi</name>
    <dbReference type="NCBI Taxonomy" id="1827502"/>
    <lineage>
        <taxon>Bacteria</taxon>
        <taxon>Bacillati</taxon>
        <taxon>Bacillota</taxon>
        <taxon>Bacilli</taxon>
        <taxon>Bacillales</taxon>
        <taxon>Bacillaceae</taxon>
        <taxon>Lentibacillus</taxon>
    </lineage>
</organism>
<dbReference type="InterPro" id="IPR014794">
    <property type="entry name" value="DUF1779"/>
</dbReference>
<accession>A0A9W5U0K6</accession>
<dbReference type="Gene3D" id="3.30.360.40">
    <property type="entry name" value="YwmB-like"/>
    <property type="match status" value="1"/>
</dbReference>
<gene>
    <name evidence="2" type="ORF">GCM10011409_37060</name>
</gene>
<dbReference type="SUPFAM" id="SSF143842">
    <property type="entry name" value="YwmB-like"/>
    <property type="match status" value="1"/>
</dbReference>
<proteinExistence type="predicted"/>
<keyword evidence="1" id="KW-0732">Signal</keyword>
<dbReference type="Proteomes" id="UP000621492">
    <property type="component" value="Unassembled WGS sequence"/>
</dbReference>
<sequence>MKKTGLFLLLLLALLTKTVFGYTTTADDEIVDLASVVLENNLAVEDWQVTIKEQVTRAKADKLVQQLKNSYLASTTNDENVIKYSFSDAQKQKSVVESFKVIVPKNANYKAEVIAVIRGDYWDQSIKQAYYSTINALPESLFTKQAKEFACLTTESNGTISSDDFLKAFMNELKVKQILTQTDNINHSTVGKIIYGYTPLWNQEISIMDKTMNIQLAMNENENGDTTFTIGTPILITEY</sequence>
<keyword evidence="3" id="KW-1185">Reference proteome</keyword>
<feature type="signal peptide" evidence="1">
    <location>
        <begin position="1"/>
        <end position="21"/>
    </location>
</feature>
<reference evidence="2" key="2">
    <citation type="submission" date="2020-09" db="EMBL/GenBank/DDBJ databases">
        <authorList>
            <person name="Sun Q."/>
            <person name="Zhou Y."/>
        </authorList>
    </citation>
    <scope>NUCLEOTIDE SEQUENCE</scope>
    <source>
        <strain evidence="2">CGMCC 1.15454</strain>
    </source>
</reference>
<dbReference type="AlphaFoldDB" id="A0A9W5U0K6"/>
<evidence type="ECO:0000313" key="3">
    <source>
        <dbReference type="Proteomes" id="UP000621492"/>
    </source>
</evidence>
<dbReference type="Pfam" id="PF08680">
    <property type="entry name" value="DUF1779"/>
    <property type="match status" value="1"/>
</dbReference>